<evidence type="ECO:0000256" key="3">
    <source>
        <dbReference type="ARBA" id="ARBA00022771"/>
    </source>
</evidence>
<sequence length="171" mass="19410">RIISYLPSILDPQIKKLDFAPDEMRSTRYSLQDKYNDMKFNMSLYTRPSSPSSDLTTTPFLGSTPSPTLYKPTLFNIFNHPSPNNNQSELDEYLAVPQIPFNSDPFSWWRINKEKFPIISELACAYLSVSATSTPSERLFSDCGNLMGPKRTRIATEVLQTCEIPGPVETM</sequence>
<dbReference type="Pfam" id="PF05699">
    <property type="entry name" value="Dimer_Tnp_hAT"/>
    <property type="match status" value="1"/>
</dbReference>
<feature type="non-terminal residue" evidence="7">
    <location>
        <position position="1"/>
    </location>
</feature>
<dbReference type="PANTHER" id="PTHR46481:SF10">
    <property type="entry name" value="ZINC FINGER BED DOMAIN-CONTAINING PROTEIN 39"/>
    <property type="match status" value="1"/>
</dbReference>
<dbReference type="AlphaFoldDB" id="A0A9W4T2J5"/>
<evidence type="ECO:0000256" key="2">
    <source>
        <dbReference type="ARBA" id="ARBA00022723"/>
    </source>
</evidence>
<accession>A0A9W4T2J5</accession>
<dbReference type="GO" id="GO:0005634">
    <property type="term" value="C:nucleus"/>
    <property type="evidence" value="ECO:0007669"/>
    <property type="project" value="UniProtKB-SubCell"/>
</dbReference>
<evidence type="ECO:0000256" key="5">
    <source>
        <dbReference type="ARBA" id="ARBA00023242"/>
    </source>
</evidence>
<reference evidence="7" key="1">
    <citation type="submission" date="2022-08" db="EMBL/GenBank/DDBJ databases">
        <authorList>
            <person name="Kallberg Y."/>
            <person name="Tangrot J."/>
            <person name="Rosling A."/>
        </authorList>
    </citation>
    <scope>NUCLEOTIDE SEQUENCE</scope>
    <source>
        <strain evidence="7">Wild A</strain>
    </source>
</reference>
<evidence type="ECO:0000259" key="6">
    <source>
        <dbReference type="Pfam" id="PF05699"/>
    </source>
</evidence>
<dbReference type="Proteomes" id="UP001153678">
    <property type="component" value="Unassembled WGS sequence"/>
</dbReference>
<comment type="subcellular location">
    <subcellularLocation>
        <location evidence="1">Nucleus</location>
    </subcellularLocation>
</comment>
<dbReference type="InterPro" id="IPR008906">
    <property type="entry name" value="HATC_C_dom"/>
</dbReference>
<gene>
    <name evidence="7" type="ORF">FWILDA_LOCUS14498</name>
</gene>
<keyword evidence="4" id="KW-0862">Zinc</keyword>
<protein>
    <submittedName>
        <fullName evidence="7">8066_t:CDS:1</fullName>
    </submittedName>
</protein>
<dbReference type="InterPro" id="IPR012337">
    <property type="entry name" value="RNaseH-like_sf"/>
</dbReference>
<dbReference type="PANTHER" id="PTHR46481">
    <property type="entry name" value="ZINC FINGER BED DOMAIN-CONTAINING PROTEIN 4"/>
    <property type="match status" value="1"/>
</dbReference>
<feature type="domain" description="HAT C-terminal dimerisation" evidence="6">
    <location>
        <begin position="89"/>
        <end position="161"/>
    </location>
</feature>
<proteinExistence type="predicted"/>
<dbReference type="GO" id="GO:0008270">
    <property type="term" value="F:zinc ion binding"/>
    <property type="evidence" value="ECO:0007669"/>
    <property type="project" value="UniProtKB-KW"/>
</dbReference>
<keyword evidence="2" id="KW-0479">Metal-binding</keyword>
<dbReference type="InterPro" id="IPR052035">
    <property type="entry name" value="ZnF_BED_domain_contain"/>
</dbReference>
<keyword evidence="3" id="KW-0863">Zinc-finger</keyword>
<comment type="caution">
    <text evidence="7">The sequence shown here is derived from an EMBL/GenBank/DDBJ whole genome shotgun (WGS) entry which is preliminary data.</text>
</comment>
<dbReference type="SUPFAM" id="SSF53098">
    <property type="entry name" value="Ribonuclease H-like"/>
    <property type="match status" value="1"/>
</dbReference>
<keyword evidence="8" id="KW-1185">Reference proteome</keyword>
<dbReference type="OrthoDB" id="2439489at2759"/>
<name>A0A9W4T2J5_9GLOM</name>
<evidence type="ECO:0000313" key="7">
    <source>
        <dbReference type="EMBL" id="CAI2190282.1"/>
    </source>
</evidence>
<evidence type="ECO:0000256" key="4">
    <source>
        <dbReference type="ARBA" id="ARBA00022833"/>
    </source>
</evidence>
<organism evidence="7 8">
    <name type="scientific">Funneliformis geosporum</name>
    <dbReference type="NCBI Taxonomy" id="1117311"/>
    <lineage>
        <taxon>Eukaryota</taxon>
        <taxon>Fungi</taxon>
        <taxon>Fungi incertae sedis</taxon>
        <taxon>Mucoromycota</taxon>
        <taxon>Glomeromycotina</taxon>
        <taxon>Glomeromycetes</taxon>
        <taxon>Glomerales</taxon>
        <taxon>Glomeraceae</taxon>
        <taxon>Funneliformis</taxon>
    </lineage>
</organism>
<evidence type="ECO:0000313" key="8">
    <source>
        <dbReference type="Proteomes" id="UP001153678"/>
    </source>
</evidence>
<evidence type="ECO:0000256" key="1">
    <source>
        <dbReference type="ARBA" id="ARBA00004123"/>
    </source>
</evidence>
<keyword evidence="5" id="KW-0539">Nucleus</keyword>
<dbReference type="GO" id="GO:0046983">
    <property type="term" value="F:protein dimerization activity"/>
    <property type="evidence" value="ECO:0007669"/>
    <property type="project" value="InterPro"/>
</dbReference>
<dbReference type="EMBL" id="CAMKVN010006435">
    <property type="protein sequence ID" value="CAI2190282.1"/>
    <property type="molecule type" value="Genomic_DNA"/>
</dbReference>